<proteinExistence type="predicted"/>
<organism evidence="1">
    <name type="scientific">hydrocarbon metagenome</name>
    <dbReference type="NCBI Taxonomy" id="938273"/>
    <lineage>
        <taxon>unclassified sequences</taxon>
        <taxon>metagenomes</taxon>
        <taxon>ecological metagenomes</taxon>
    </lineage>
</organism>
<sequence>MIIYIADPMELLQQQEQKKQVRIRLPSGGHLMAESVDFNRWKVVDICSTDPMDYLTQGHYPGSIIGLEDIK</sequence>
<evidence type="ECO:0000313" key="1">
    <source>
        <dbReference type="EMBL" id="KUG03815.1"/>
    </source>
</evidence>
<dbReference type="AlphaFoldDB" id="A0A0W8E574"/>
<name>A0A0W8E574_9ZZZZ</name>
<reference evidence="1" key="1">
    <citation type="journal article" date="2015" name="Proc. Natl. Acad. Sci. U.S.A.">
        <title>Networks of energetic and metabolic interactions define dynamics in microbial communities.</title>
        <authorList>
            <person name="Embree M."/>
            <person name="Liu J.K."/>
            <person name="Al-Bassam M.M."/>
            <person name="Zengler K."/>
        </authorList>
    </citation>
    <scope>NUCLEOTIDE SEQUENCE</scope>
</reference>
<comment type="caution">
    <text evidence="1">The sequence shown here is derived from an EMBL/GenBank/DDBJ whole genome shotgun (WGS) entry which is preliminary data.</text>
</comment>
<accession>A0A0W8E574</accession>
<dbReference type="InterPro" id="IPR025619">
    <property type="entry name" value="YlzJ"/>
</dbReference>
<dbReference type="Pfam" id="PF14035">
    <property type="entry name" value="YlzJ"/>
    <property type="match status" value="1"/>
</dbReference>
<dbReference type="EMBL" id="LNQE01001867">
    <property type="protein sequence ID" value="KUG03815.1"/>
    <property type="molecule type" value="Genomic_DNA"/>
</dbReference>
<protein>
    <submittedName>
        <fullName evidence="1">Uncharacterized protein</fullName>
    </submittedName>
</protein>
<gene>
    <name evidence="1" type="ORF">ASZ90_018777</name>
</gene>